<evidence type="ECO:0000313" key="10">
    <source>
        <dbReference type="EMBL" id="KAK7232652.1"/>
    </source>
</evidence>
<comment type="caution">
    <text evidence="10">The sequence shown here is derived from an EMBL/GenBank/DDBJ whole genome shotgun (WGS) entry which is preliminary data.</text>
</comment>
<dbReference type="InterPro" id="IPR036225">
    <property type="entry name" value="SRP/SRP_N"/>
</dbReference>
<evidence type="ECO:0000256" key="1">
    <source>
        <dbReference type="ARBA" id="ARBA00004397"/>
    </source>
</evidence>
<keyword evidence="11" id="KW-1185">Reference proteome</keyword>
<evidence type="ECO:0000256" key="3">
    <source>
        <dbReference type="ARBA" id="ARBA00022741"/>
    </source>
</evidence>
<dbReference type="Gene3D" id="1.20.120.140">
    <property type="entry name" value="Signal recognition particle SRP54, nucleotide-binding domain"/>
    <property type="match status" value="1"/>
</dbReference>
<dbReference type="SMART" id="SM00963">
    <property type="entry name" value="SRP54_N"/>
    <property type="match status" value="1"/>
</dbReference>
<evidence type="ECO:0000256" key="2">
    <source>
        <dbReference type="ARBA" id="ARBA00008531"/>
    </source>
</evidence>
<proteinExistence type="inferred from homology"/>
<evidence type="ECO:0000259" key="9">
    <source>
        <dbReference type="PROSITE" id="PS00300"/>
    </source>
</evidence>
<keyword evidence="5" id="KW-0342">GTP-binding</keyword>
<dbReference type="Pfam" id="PF02881">
    <property type="entry name" value="SRP54_N"/>
    <property type="match status" value="1"/>
</dbReference>
<dbReference type="Pfam" id="PF00448">
    <property type="entry name" value="SRP54"/>
    <property type="match status" value="1"/>
</dbReference>
<evidence type="ECO:0000256" key="8">
    <source>
        <dbReference type="SAM" id="MobiDB-lite"/>
    </source>
</evidence>
<dbReference type="EMBL" id="JBBJCI010000367">
    <property type="protein sequence ID" value="KAK7232652.1"/>
    <property type="molecule type" value="Genomic_DNA"/>
</dbReference>
<dbReference type="SMART" id="SM00382">
    <property type="entry name" value="AAA"/>
    <property type="match status" value="1"/>
</dbReference>
<dbReference type="PANTHER" id="PTHR43134">
    <property type="entry name" value="SIGNAL RECOGNITION PARTICLE RECEPTOR SUBUNIT ALPHA"/>
    <property type="match status" value="1"/>
</dbReference>
<evidence type="ECO:0000313" key="11">
    <source>
        <dbReference type="Proteomes" id="UP001363151"/>
    </source>
</evidence>
<dbReference type="InterPro" id="IPR042101">
    <property type="entry name" value="SRP54_N_sf"/>
</dbReference>
<dbReference type="Proteomes" id="UP001363151">
    <property type="component" value="Unassembled WGS sequence"/>
</dbReference>
<dbReference type="SUPFAM" id="SSF47364">
    <property type="entry name" value="Domain of the SRP/SRP receptor G-proteins"/>
    <property type="match status" value="1"/>
</dbReference>
<accession>A0ABR1FKS7</accession>
<comment type="subcellular location">
    <subcellularLocation>
        <location evidence="1">Endoplasmic reticulum membrane</location>
        <topology evidence="1">Peripheral membrane protein</topology>
        <orientation evidence="1">Cytoplasmic side</orientation>
    </subcellularLocation>
</comment>
<keyword evidence="6" id="KW-0472">Membrane</keyword>
<gene>
    <name evidence="10" type="primary">SRPR</name>
    <name evidence="10" type="ORF">SO694_00035327</name>
</gene>
<dbReference type="InterPro" id="IPR003593">
    <property type="entry name" value="AAA+_ATPase"/>
</dbReference>
<dbReference type="CDD" id="cd14826">
    <property type="entry name" value="SR_alpha_SRX"/>
    <property type="match status" value="1"/>
</dbReference>
<dbReference type="Pfam" id="PF04086">
    <property type="entry name" value="SRP-alpha_N"/>
    <property type="match status" value="1"/>
</dbReference>
<name>A0ABR1FKS7_AURAN</name>
<dbReference type="SUPFAM" id="SSF52540">
    <property type="entry name" value="P-loop containing nucleoside triphosphate hydrolases"/>
    <property type="match status" value="1"/>
</dbReference>
<dbReference type="PROSITE" id="PS00300">
    <property type="entry name" value="SRP54"/>
    <property type="match status" value="1"/>
</dbReference>
<feature type="region of interest" description="Disordered" evidence="8">
    <location>
        <begin position="138"/>
        <end position="230"/>
    </location>
</feature>
<dbReference type="Gene3D" id="3.40.50.300">
    <property type="entry name" value="P-loop containing nucleotide triphosphate hydrolases"/>
    <property type="match status" value="1"/>
</dbReference>
<keyword evidence="3" id="KW-0547">Nucleotide-binding</keyword>
<dbReference type="InterPro" id="IPR027417">
    <property type="entry name" value="P-loop_NTPase"/>
</dbReference>
<evidence type="ECO:0000256" key="6">
    <source>
        <dbReference type="ARBA" id="ARBA00023136"/>
    </source>
</evidence>
<protein>
    <submittedName>
        <fullName evidence="10">SRP receptor subunit alpha</fullName>
    </submittedName>
</protein>
<comment type="similarity">
    <text evidence="2">Belongs to the GTP-binding SRP family.</text>
</comment>
<keyword evidence="7 10" id="KW-0675">Receptor</keyword>
<organism evidence="10 11">
    <name type="scientific">Aureococcus anophagefferens</name>
    <name type="common">Harmful bloom alga</name>
    <dbReference type="NCBI Taxonomy" id="44056"/>
    <lineage>
        <taxon>Eukaryota</taxon>
        <taxon>Sar</taxon>
        <taxon>Stramenopiles</taxon>
        <taxon>Ochrophyta</taxon>
        <taxon>Pelagophyceae</taxon>
        <taxon>Pelagomonadales</taxon>
        <taxon>Pelagomonadaceae</taxon>
        <taxon>Aureococcus</taxon>
    </lineage>
</organism>
<evidence type="ECO:0000256" key="5">
    <source>
        <dbReference type="ARBA" id="ARBA00023134"/>
    </source>
</evidence>
<evidence type="ECO:0000256" key="4">
    <source>
        <dbReference type="ARBA" id="ARBA00022824"/>
    </source>
</evidence>
<feature type="compositionally biased region" description="Basic and acidic residues" evidence="8">
    <location>
        <begin position="138"/>
        <end position="149"/>
    </location>
</feature>
<keyword evidence="4" id="KW-0256">Endoplasmic reticulum</keyword>
<reference evidence="10 11" key="1">
    <citation type="submission" date="2024-03" db="EMBL/GenBank/DDBJ databases">
        <title>Aureococcus anophagefferens CCMP1851 and Kratosvirus quantuckense: Draft genome of a second virus-susceptible host strain in the model system.</title>
        <authorList>
            <person name="Chase E."/>
            <person name="Truchon A.R."/>
            <person name="Schepens W."/>
            <person name="Wilhelm S.W."/>
        </authorList>
    </citation>
    <scope>NUCLEOTIDE SEQUENCE [LARGE SCALE GENOMIC DNA]</scope>
    <source>
        <strain evidence="10 11">CCMP1851</strain>
    </source>
</reference>
<evidence type="ECO:0000256" key="7">
    <source>
        <dbReference type="ARBA" id="ARBA00023170"/>
    </source>
</evidence>
<dbReference type="CDD" id="cd17876">
    <property type="entry name" value="SRalpha_C"/>
    <property type="match status" value="1"/>
</dbReference>
<dbReference type="InterPro" id="IPR011012">
    <property type="entry name" value="Longin-like_dom_sf"/>
</dbReference>
<dbReference type="InterPro" id="IPR007222">
    <property type="entry name" value="Sig_recog_particle_rcpt_asu_N"/>
</dbReference>
<dbReference type="InterPro" id="IPR000897">
    <property type="entry name" value="SRP54_GTPase_dom"/>
</dbReference>
<dbReference type="PANTHER" id="PTHR43134:SF1">
    <property type="entry name" value="SIGNAL RECOGNITION PARTICLE RECEPTOR SUBUNIT ALPHA"/>
    <property type="match status" value="1"/>
</dbReference>
<feature type="compositionally biased region" description="Acidic residues" evidence="8">
    <location>
        <begin position="155"/>
        <end position="164"/>
    </location>
</feature>
<dbReference type="InterPro" id="IPR013822">
    <property type="entry name" value="Signal_recog_particl_SRP54_hlx"/>
</dbReference>
<dbReference type="SMART" id="SM00962">
    <property type="entry name" value="SRP54"/>
    <property type="match status" value="1"/>
</dbReference>
<feature type="domain" description="SRP54-type proteins GTP-binding" evidence="9">
    <location>
        <begin position="574"/>
        <end position="587"/>
    </location>
</feature>
<dbReference type="SUPFAM" id="SSF64356">
    <property type="entry name" value="SNARE-like"/>
    <property type="match status" value="1"/>
</dbReference>
<sequence length="602" mass="65232">MSLPISHVTIFKKTGLVLWSRAVEKMRGDPVSQLIQNYLLEEKGGAARRATIDAYDLEWRFVNEGDLVVVVASQRSLELDFCGDLVDLVRKRVVASGAAADADKAAALRATFDATYDALAREMEAKLRLKRKKAAAKAEEARARREEQQAAKAAEEDDDDDEEPPASGAPATEASGLAKLKRRASATNSGGRRRGSAKAAAAPAEPRGPKKPTVWRDGSQRNKRLSAKEAEALDFSGKAGDADARAAGEAKRLDEMRGTYLPGRDETAAWDEADELVEESDDDGAEEKPAGWFGRSALGSLVANVSGTQTLTRELVDPAMEKLRTTLMEKNVAVEVADAITATVSESLVGKKVERFARAKTLVRDALKDAVARVLTPKRSTDVLREVLAAKKRPKGPYSIVFVGINGVGKSTSLSKVAYYLKEHGVDVMITACDTFRSGAVEQLRSHAKCLDVELYEKGYLKDPGDVAKASLDHAKSRGKECVLIDTAGRMQNNERLMRELAKLISVNSPDLVLFVGEALVGNDGIDQLNMFNKSLAQFCPDGRQIDGLVLTKFDTIDDKVGATLSMTYKTGQPIMFIGVGQKYTHLKKLSVNAVINALFSS</sequence>
<dbReference type="Gene3D" id="3.30.450.60">
    <property type="match status" value="1"/>
</dbReference>